<gene>
    <name evidence="10" type="primary">KCNC3</name>
    <name evidence="10" type="ORF">OS493_020333</name>
</gene>
<dbReference type="GO" id="GO:0001508">
    <property type="term" value="P:action potential"/>
    <property type="evidence" value="ECO:0007669"/>
    <property type="project" value="TreeGrafter"/>
</dbReference>
<evidence type="ECO:0000256" key="2">
    <source>
        <dbReference type="ARBA" id="ARBA00022448"/>
    </source>
</evidence>
<evidence type="ECO:0000313" key="11">
    <source>
        <dbReference type="Proteomes" id="UP001163046"/>
    </source>
</evidence>
<dbReference type="AlphaFoldDB" id="A0A9W9ZRM6"/>
<dbReference type="PANTHER" id="PTHR11537">
    <property type="entry name" value="VOLTAGE-GATED POTASSIUM CHANNEL"/>
    <property type="match status" value="1"/>
</dbReference>
<dbReference type="GO" id="GO:0005251">
    <property type="term" value="F:delayed rectifier potassium channel activity"/>
    <property type="evidence" value="ECO:0007669"/>
    <property type="project" value="TreeGrafter"/>
</dbReference>
<accession>A0A9W9ZRM6</accession>
<dbReference type="SMART" id="SM00225">
    <property type="entry name" value="BTB"/>
    <property type="match status" value="1"/>
</dbReference>
<evidence type="ECO:0000256" key="7">
    <source>
        <dbReference type="ARBA" id="ARBA00023303"/>
    </source>
</evidence>
<dbReference type="Gene3D" id="3.30.710.10">
    <property type="entry name" value="Potassium Channel Kv1.1, Chain A"/>
    <property type="match status" value="1"/>
</dbReference>
<reference evidence="10" key="1">
    <citation type="submission" date="2023-01" db="EMBL/GenBank/DDBJ databases">
        <title>Genome assembly of the deep-sea coral Lophelia pertusa.</title>
        <authorList>
            <person name="Herrera S."/>
            <person name="Cordes E."/>
        </authorList>
    </citation>
    <scope>NUCLEOTIDE SEQUENCE</scope>
    <source>
        <strain evidence="10">USNM1676648</strain>
        <tissue evidence="10">Polyp</tissue>
    </source>
</reference>
<dbReference type="CDD" id="cd18379">
    <property type="entry name" value="BTB_POZ_Kv3_KCNC"/>
    <property type="match status" value="1"/>
</dbReference>
<evidence type="ECO:0000256" key="8">
    <source>
        <dbReference type="SAM" id="MobiDB-lite"/>
    </source>
</evidence>
<keyword evidence="4" id="KW-1133">Transmembrane helix</keyword>
<dbReference type="InterPro" id="IPR000210">
    <property type="entry name" value="BTB/POZ_dom"/>
</dbReference>
<comment type="subcellular location">
    <subcellularLocation>
        <location evidence="1">Membrane</location>
        <topology evidence="1">Multi-pass membrane protein</topology>
    </subcellularLocation>
</comment>
<dbReference type="InterPro" id="IPR028325">
    <property type="entry name" value="VG_K_chnl"/>
</dbReference>
<dbReference type="InterPro" id="IPR003131">
    <property type="entry name" value="T1-type_BTB"/>
</dbReference>
<organism evidence="10 11">
    <name type="scientific">Desmophyllum pertusum</name>
    <dbReference type="NCBI Taxonomy" id="174260"/>
    <lineage>
        <taxon>Eukaryota</taxon>
        <taxon>Metazoa</taxon>
        <taxon>Cnidaria</taxon>
        <taxon>Anthozoa</taxon>
        <taxon>Hexacorallia</taxon>
        <taxon>Scleractinia</taxon>
        <taxon>Caryophylliina</taxon>
        <taxon>Caryophylliidae</taxon>
        <taxon>Desmophyllum</taxon>
    </lineage>
</organism>
<evidence type="ECO:0000256" key="5">
    <source>
        <dbReference type="ARBA" id="ARBA00023065"/>
    </source>
</evidence>
<keyword evidence="2" id="KW-0813">Transport</keyword>
<comment type="caution">
    <text evidence="10">The sequence shown here is derived from an EMBL/GenBank/DDBJ whole genome shotgun (WGS) entry which is preliminary data.</text>
</comment>
<sequence length="150" mass="17381">MPSGKGKKRSNRIVLNVGGVRHETFLSTLKTIPDTRLCNLGEHHTTVARSPEYDTSKEEYFFDRHPGVFAQILNFYRTGRLHCPSDVCGPLFEEELGFWGIDEEQVETCCWENYKQHKEKQEKLKNFKLPGFEEDPEDPFLSKDSGLLRT</sequence>
<dbReference type="Proteomes" id="UP001163046">
    <property type="component" value="Unassembled WGS sequence"/>
</dbReference>
<evidence type="ECO:0000313" key="10">
    <source>
        <dbReference type="EMBL" id="KAJ7384744.1"/>
    </source>
</evidence>
<feature type="region of interest" description="Disordered" evidence="8">
    <location>
        <begin position="129"/>
        <end position="150"/>
    </location>
</feature>
<evidence type="ECO:0000256" key="4">
    <source>
        <dbReference type="ARBA" id="ARBA00022989"/>
    </source>
</evidence>
<proteinExistence type="predicted"/>
<protein>
    <submittedName>
        <fullName evidence="10">Potassium voltage-gated channel sub C member 3</fullName>
    </submittedName>
</protein>
<dbReference type="PRINTS" id="PR01498">
    <property type="entry name" value="SHAWCHANNEL"/>
</dbReference>
<keyword evidence="11" id="KW-1185">Reference proteome</keyword>
<name>A0A9W9ZRM6_9CNID</name>
<dbReference type="Pfam" id="PF02214">
    <property type="entry name" value="BTB_2"/>
    <property type="match status" value="1"/>
</dbReference>
<dbReference type="GO" id="GO:0051260">
    <property type="term" value="P:protein homooligomerization"/>
    <property type="evidence" value="ECO:0007669"/>
    <property type="project" value="InterPro"/>
</dbReference>
<dbReference type="GO" id="GO:0008076">
    <property type="term" value="C:voltage-gated potassium channel complex"/>
    <property type="evidence" value="ECO:0007669"/>
    <property type="project" value="InterPro"/>
</dbReference>
<evidence type="ECO:0000259" key="9">
    <source>
        <dbReference type="SMART" id="SM00225"/>
    </source>
</evidence>
<dbReference type="InterPro" id="IPR011333">
    <property type="entry name" value="SKP1/BTB/POZ_sf"/>
</dbReference>
<dbReference type="PANTHER" id="PTHR11537:SF252">
    <property type="entry name" value="POTASSIUM VOLTAGE-GATED CHANNEL PROTEIN SHAW"/>
    <property type="match status" value="1"/>
</dbReference>
<feature type="domain" description="BTB" evidence="9">
    <location>
        <begin position="11"/>
        <end position="117"/>
    </location>
</feature>
<dbReference type="FunFam" id="3.30.710.10:FF:000002">
    <property type="entry name" value="Potassium voltage-gated channel subfamily C member 2"/>
    <property type="match status" value="1"/>
</dbReference>
<keyword evidence="5" id="KW-0406">Ion transport</keyword>
<evidence type="ECO:0000256" key="1">
    <source>
        <dbReference type="ARBA" id="ARBA00004141"/>
    </source>
</evidence>
<dbReference type="EMBL" id="MU825885">
    <property type="protein sequence ID" value="KAJ7384744.1"/>
    <property type="molecule type" value="Genomic_DNA"/>
</dbReference>
<evidence type="ECO:0000256" key="6">
    <source>
        <dbReference type="ARBA" id="ARBA00023136"/>
    </source>
</evidence>
<dbReference type="OrthoDB" id="10025005at2759"/>
<keyword evidence="7" id="KW-0407">Ion channel</keyword>
<dbReference type="SUPFAM" id="SSF54695">
    <property type="entry name" value="POZ domain"/>
    <property type="match status" value="1"/>
</dbReference>
<keyword evidence="6" id="KW-0472">Membrane</keyword>
<dbReference type="InterPro" id="IPR003974">
    <property type="entry name" value="K_chnl_volt-dep_Kv3"/>
</dbReference>
<evidence type="ECO:0000256" key="3">
    <source>
        <dbReference type="ARBA" id="ARBA00022692"/>
    </source>
</evidence>
<keyword evidence="3" id="KW-0812">Transmembrane</keyword>